<comment type="cofactor">
    <cofactor evidence="1">
        <name>pyridoxal 5'-phosphate</name>
        <dbReference type="ChEBI" id="CHEBI:597326"/>
    </cofactor>
</comment>
<feature type="domain" description="BED-type" evidence="9">
    <location>
        <begin position="74"/>
        <end position="131"/>
    </location>
</feature>
<dbReference type="GO" id="GO:0003677">
    <property type="term" value="F:DNA binding"/>
    <property type="evidence" value="ECO:0007669"/>
    <property type="project" value="InterPro"/>
</dbReference>
<sequence length="535" mass="58864">MKADYIPHSIEVTHFATASMEGQGLSIPSLDDSENVPAEMVVSVEEQVHNSSETEDTELKHRPDKKRKIRVYSQKFRKDWLHLREFQGWLAEGSAVERAYCTVCNKELTAGKSELLKHAMGKKHKKRMAEAGSHVTVSSDLSSVLDETGIPHVLRIVDMRSDTVTQPSREMKEAMFDAPVGDDVFSEDSTVKALEDKVAKLLEKEAALYVPSGTMANLVVRGVPQIGNIHHRTIKNHLDGTFSLQELRSLIRDDDPHWPVTTLVCVENTHNMMGGKALPLQWLDDLGALCTEMNLMLHMDGARLVNASVALGMSPARLVQSCDSATLCLNKGLGAPMGSLVVGTKEFIARAIRVRKVLGGGLHQAGMFAAAGIYALDHVTPRLSWDHTHARAIAQSVSEEHSSAITVDLKDVQTNVVMLHCDNIRVNAKKLCQRLSSVTDTETDDLGEQVIVLMSPVSDTTSLITQKENKNRVNKPATYPLPGHLKLAHLNTFSSPTTDPSLSRELTHSADQCLQERCCDGICTLRLVLLAKRSL</sequence>
<name>A0A3R7LT13_PENVA</name>
<dbReference type="SUPFAM" id="SSF53383">
    <property type="entry name" value="PLP-dependent transferases"/>
    <property type="match status" value="1"/>
</dbReference>
<dbReference type="Proteomes" id="UP000283509">
    <property type="component" value="Unassembled WGS sequence"/>
</dbReference>
<evidence type="ECO:0000256" key="8">
    <source>
        <dbReference type="PROSITE-ProRule" id="PRU00027"/>
    </source>
</evidence>
<dbReference type="Gene3D" id="3.30.160.60">
    <property type="entry name" value="Classic Zinc Finger"/>
    <property type="match status" value="1"/>
</dbReference>
<evidence type="ECO:0000313" key="10">
    <source>
        <dbReference type="EMBL" id="ROT62112.1"/>
    </source>
</evidence>
<comment type="caution">
    <text evidence="10">The sequence shown here is derived from an EMBL/GenBank/DDBJ whole genome shotgun (WGS) entry which is preliminary data.</text>
</comment>
<dbReference type="GO" id="GO:0008270">
    <property type="term" value="F:zinc ion binding"/>
    <property type="evidence" value="ECO:0007669"/>
    <property type="project" value="UniProtKB-KW"/>
</dbReference>
<reference evidence="10 11" key="1">
    <citation type="submission" date="2018-04" db="EMBL/GenBank/DDBJ databases">
        <authorList>
            <person name="Zhang X."/>
            <person name="Yuan J."/>
            <person name="Li F."/>
            <person name="Xiang J."/>
        </authorList>
    </citation>
    <scope>NUCLEOTIDE SEQUENCE [LARGE SCALE GENOMIC DNA]</scope>
    <source>
        <tissue evidence="10">Muscle</tissue>
    </source>
</reference>
<dbReference type="PANTHER" id="PTHR48097">
    <property type="entry name" value="L-THREONINE ALDOLASE-RELATED"/>
    <property type="match status" value="1"/>
</dbReference>
<evidence type="ECO:0000256" key="6">
    <source>
        <dbReference type="ARBA" id="ARBA00022898"/>
    </source>
</evidence>
<dbReference type="InterPro" id="IPR015421">
    <property type="entry name" value="PyrdxlP-dep_Trfase_major"/>
</dbReference>
<dbReference type="GO" id="GO:0008732">
    <property type="term" value="F:L-allo-threonine aldolase activity"/>
    <property type="evidence" value="ECO:0007669"/>
    <property type="project" value="TreeGrafter"/>
</dbReference>
<dbReference type="AlphaFoldDB" id="A0A3R7LT13"/>
<dbReference type="GO" id="GO:0006567">
    <property type="term" value="P:L-threonine catabolic process"/>
    <property type="evidence" value="ECO:0007669"/>
    <property type="project" value="TreeGrafter"/>
</dbReference>
<evidence type="ECO:0000256" key="5">
    <source>
        <dbReference type="ARBA" id="ARBA00022833"/>
    </source>
</evidence>
<protein>
    <recommendedName>
        <fullName evidence="9">BED-type domain-containing protein</fullName>
    </recommendedName>
</protein>
<organism evidence="10 11">
    <name type="scientific">Penaeus vannamei</name>
    <name type="common">Whiteleg shrimp</name>
    <name type="synonym">Litopenaeus vannamei</name>
    <dbReference type="NCBI Taxonomy" id="6689"/>
    <lineage>
        <taxon>Eukaryota</taxon>
        <taxon>Metazoa</taxon>
        <taxon>Ecdysozoa</taxon>
        <taxon>Arthropoda</taxon>
        <taxon>Crustacea</taxon>
        <taxon>Multicrustacea</taxon>
        <taxon>Malacostraca</taxon>
        <taxon>Eumalacostraca</taxon>
        <taxon>Eucarida</taxon>
        <taxon>Decapoda</taxon>
        <taxon>Dendrobranchiata</taxon>
        <taxon>Penaeoidea</taxon>
        <taxon>Penaeidae</taxon>
        <taxon>Penaeus</taxon>
    </lineage>
</organism>
<dbReference type="GO" id="GO:0005829">
    <property type="term" value="C:cytosol"/>
    <property type="evidence" value="ECO:0007669"/>
    <property type="project" value="TreeGrafter"/>
</dbReference>
<dbReference type="GO" id="GO:0006545">
    <property type="term" value="P:glycine biosynthetic process"/>
    <property type="evidence" value="ECO:0007669"/>
    <property type="project" value="TreeGrafter"/>
</dbReference>
<dbReference type="STRING" id="6689.A0A3R7LT13"/>
<keyword evidence="4 8" id="KW-0863">Zinc-finger</keyword>
<evidence type="ECO:0000259" key="9">
    <source>
        <dbReference type="PROSITE" id="PS50808"/>
    </source>
</evidence>
<dbReference type="InterPro" id="IPR023603">
    <property type="entry name" value="Low_specificity_L-TA-like"/>
</dbReference>
<evidence type="ECO:0000313" key="11">
    <source>
        <dbReference type="Proteomes" id="UP000283509"/>
    </source>
</evidence>
<dbReference type="PROSITE" id="PS50808">
    <property type="entry name" value="ZF_BED"/>
    <property type="match status" value="1"/>
</dbReference>
<dbReference type="FunFam" id="3.40.640.10:FF:000030">
    <property type="entry name" value="Low-specificity L-threonine aldolase"/>
    <property type="match status" value="1"/>
</dbReference>
<keyword evidence="11" id="KW-1185">Reference proteome</keyword>
<evidence type="ECO:0000256" key="7">
    <source>
        <dbReference type="ARBA" id="ARBA00023239"/>
    </source>
</evidence>
<keyword evidence="7" id="KW-0456">Lyase</keyword>
<accession>A0A3R7LT13</accession>
<keyword evidence="3" id="KW-0479">Metal-binding</keyword>
<dbReference type="InterPro" id="IPR003656">
    <property type="entry name" value="Znf_BED"/>
</dbReference>
<dbReference type="InterPro" id="IPR015422">
    <property type="entry name" value="PyrdxlP-dep_Trfase_small"/>
</dbReference>
<dbReference type="EMBL" id="QCYY01003825">
    <property type="protein sequence ID" value="ROT62112.1"/>
    <property type="molecule type" value="Genomic_DNA"/>
</dbReference>
<dbReference type="InterPro" id="IPR001597">
    <property type="entry name" value="ArAA_b-elim_lyase/Thr_aldolase"/>
</dbReference>
<keyword evidence="6" id="KW-0663">Pyridoxal phosphate</keyword>
<dbReference type="OrthoDB" id="10261951at2759"/>
<evidence type="ECO:0000256" key="2">
    <source>
        <dbReference type="ARBA" id="ARBA00006966"/>
    </source>
</evidence>
<reference evidence="10 11" key="2">
    <citation type="submission" date="2019-01" db="EMBL/GenBank/DDBJ databases">
        <title>The decoding of complex shrimp genome reveals the adaptation for benthos swimmer, frequently molting mechanism and breeding impact on genome.</title>
        <authorList>
            <person name="Sun Y."/>
            <person name="Gao Y."/>
            <person name="Yu Y."/>
        </authorList>
    </citation>
    <scope>NUCLEOTIDE SEQUENCE [LARGE SCALE GENOMIC DNA]</scope>
    <source>
        <tissue evidence="10">Muscle</tissue>
    </source>
</reference>
<dbReference type="Gene3D" id="3.90.1150.10">
    <property type="entry name" value="Aspartate Aminotransferase, domain 1"/>
    <property type="match status" value="1"/>
</dbReference>
<evidence type="ECO:0000256" key="3">
    <source>
        <dbReference type="ARBA" id="ARBA00022723"/>
    </source>
</evidence>
<evidence type="ECO:0000256" key="1">
    <source>
        <dbReference type="ARBA" id="ARBA00001933"/>
    </source>
</evidence>
<evidence type="ECO:0000256" key="4">
    <source>
        <dbReference type="ARBA" id="ARBA00022771"/>
    </source>
</evidence>
<dbReference type="InterPro" id="IPR015424">
    <property type="entry name" value="PyrdxlP-dep_Trfase"/>
</dbReference>
<dbReference type="Pfam" id="PF01212">
    <property type="entry name" value="Beta_elim_lyase"/>
    <property type="match status" value="2"/>
</dbReference>
<dbReference type="NCBIfam" id="NF041359">
    <property type="entry name" value="GntG_guanitoxin"/>
    <property type="match status" value="1"/>
</dbReference>
<dbReference type="Gene3D" id="3.40.640.10">
    <property type="entry name" value="Type I PLP-dependent aspartate aminotransferase-like (Major domain)"/>
    <property type="match status" value="2"/>
</dbReference>
<dbReference type="PANTHER" id="PTHR48097:SF9">
    <property type="entry name" value="L-THREONINE ALDOLASE"/>
    <property type="match status" value="1"/>
</dbReference>
<proteinExistence type="inferred from homology"/>
<comment type="similarity">
    <text evidence="2">Belongs to the threonine aldolase family.</text>
</comment>
<keyword evidence="5" id="KW-0862">Zinc</keyword>
<gene>
    <name evidence="10" type="ORF">C7M84_020065</name>
</gene>